<reference evidence="4 5" key="1">
    <citation type="journal article" date="2016" name="Nat. Commun.">
        <title>Thousands of microbial genomes shed light on interconnected biogeochemical processes in an aquifer system.</title>
        <authorList>
            <person name="Anantharaman K."/>
            <person name="Brown C.T."/>
            <person name="Hug L.A."/>
            <person name="Sharon I."/>
            <person name="Castelle C.J."/>
            <person name="Probst A.J."/>
            <person name="Thomas B.C."/>
            <person name="Singh A."/>
            <person name="Wilkins M.J."/>
            <person name="Karaoz U."/>
            <person name="Brodie E.L."/>
            <person name="Williams K.H."/>
            <person name="Hubbard S.S."/>
            <person name="Banfield J.F."/>
        </authorList>
    </citation>
    <scope>NUCLEOTIDE SEQUENCE [LARGE SCALE GENOMIC DNA]</scope>
</reference>
<dbReference type="CDD" id="cd09294">
    <property type="entry name" value="SmpB"/>
    <property type="match status" value="1"/>
</dbReference>
<dbReference type="GO" id="GO:0003723">
    <property type="term" value="F:RNA binding"/>
    <property type="evidence" value="ECO:0007669"/>
    <property type="project" value="UniProtKB-UniRule"/>
</dbReference>
<dbReference type="SUPFAM" id="SSF74982">
    <property type="entry name" value="Small protein B (SmpB)"/>
    <property type="match status" value="1"/>
</dbReference>
<dbReference type="Pfam" id="PF01668">
    <property type="entry name" value="SmpB"/>
    <property type="match status" value="1"/>
</dbReference>
<comment type="caution">
    <text evidence="4">The sequence shown here is derived from an EMBL/GenBank/DDBJ whole genome shotgun (WGS) entry which is preliminary data.</text>
</comment>
<dbReference type="NCBIfam" id="TIGR00086">
    <property type="entry name" value="smpB"/>
    <property type="match status" value="1"/>
</dbReference>
<sequence length="147" mass="17102">MTLIQNKKAYFNYEILEKTEAGIELLGFEVKSLKKGQGSLEGSHITIRGNEAFIINMQIPPYQPANTPKDYDPLRNRRLLLTKKEISSLLEEEKQKGLTIIPLSVYNKGRKLKLEIAVVRGKKKYDKRETIKKRDTDREIRRTLKNE</sequence>
<dbReference type="InterPro" id="IPR020081">
    <property type="entry name" value="SsrA-bd_prot_CS"/>
</dbReference>
<dbReference type="HAMAP" id="MF_00023">
    <property type="entry name" value="SmpB"/>
    <property type="match status" value="1"/>
</dbReference>
<dbReference type="NCBIfam" id="NF003843">
    <property type="entry name" value="PRK05422.1"/>
    <property type="match status" value="1"/>
</dbReference>
<dbReference type="PROSITE" id="PS01317">
    <property type="entry name" value="SSRP"/>
    <property type="match status" value="1"/>
</dbReference>
<protein>
    <recommendedName>
        <fullName evidence="3">SsrA-binding protein</fullName>
    </recommendedName>
    <alternativeName>
        <fullName evidence="3">Small protein B</fullName>
    </alternativeName>
</protein>
<dbReference type="Gene3D" id="2.40.280.10">
    <property type="match status" value="1"/>
</dbReference>
<dbReference type="Proteomes" id="UP000178404">
    <property type="component" value="Unassembled WGS sequence"/>
</dbReference>
<accession>A0A1G2U0B0</accession>
<proteinExistence type="inferred from homology"/>
<organism evidence="4 5">
    <name type="scientific">Candidatus Zambryskibacteria bacterium RIFCSPLOWO2_01_FULL_35_19</name>
    <dbReference type="NCBI Taxonomy" id="1802757"/>
    <lineage>
        <taxon>Bacteria</taxon>
        <taxon>Candidatus Zambryskiibacteriota</taxon>
    </lineage>
</organism>
<comment type="similarity">
    <text evidence="3">Belongs to the SmpB family.</text>
</comment>
<dbReference type="GO" id="GO:0070930">
    <property type="term" value="P:trans-translation-dependent protein tagging"/>
    <property type="evidence" value="ECO:0007669"/>
    <property type="project" value="TreeGrafter"/>
</dbReference>
<evidence type="ECO:0000256" key="2">
    <source>
        <dbReference type="ARBA" id="ARBA00022884"/>
    </source>
</evidence>
<name>A0A1G2U0B0_9BACT</name>
<keyword evidence="2 3" id="KW-0694">RNA-binding</keyword>
<dbReference type="InterPro" id="IPR023620">
    <property type="entry name" value="SmpB"/>
</dbReference>
<evidence type="ECO:0000256" key="3">
    <source>
        <dbReference type="HAMAP-Rule" id="MF_00023"/>
    </source>
</evidence>
<dbReference type="PANTHER" id="PTHR30308">
    <property type="entry name" value="TMRNA-BINDING COMPONENT OF TRANS-TRANSLATION TAGGING COMPLEX"/>
    <property type="match status" value="1"/>
</dbReference>
<gene>
    <name evidence="3" type="primary">smpB</name>
    <name evidence="4" type="ORF">A3A90_00800</name>
</gene>
<dbReference type="AlphaFoldDB" id="A0A1G2U0B0"/>
<comment type="function">
    <text evidence="3">Required for rescue of stalled ribosomes mediated by trans-translation. Binds to transfer-messenger RNA (tmRNA), required for stable association of tmRNA with ribosomes. tmRNA and SmpB together mimic tRNA shape, replacing the anticodon stem-loop with SmpB. tmRNA is encoded by the ssrA gene; the 2 termini fold to resemble tRNA(Ala) and it encodes a 'tag peptide', a short internal open reading frame. During trans-translation Ala-aminoacylated tmRNA acts like a tRNA, entering the A-site of stalled ribosomes, displacing the stalled mRNA. The ribosome then switches to translate the ORF on the tmRNA; the nascent peptide is terminated with the 'tag peptide' encoded by the tmRNA and targeted for degradation. The ribosome is freed to recommence translation, which seems to be the essential function of trans-translation.</text>
</comment>
<evidence type="ECO:0000313" key="4">
    <source>
        <dbReference type="EMBL" id="OHB02320.1"/>
    </source>
</evidence>
<dbReference type="EMBL" id="MHWA01000004">
    <property type="protein sequence ID" value="OHB02320.1"/>
    <property type="molecule type" value="Genomic_DNA"/>
</dbReference>
<comment type="subcellular location">
    <subcellularLocation>
        <location evidence="3">Cytoplasm</location>
    </subcellularLocation>
    <text evidence="3">The tmRNA-SmpB complex associates with stalled 70S ribosomes.</text>
</comment>
<dbReference type="InterPro" id="IPR000037">
    <property type="entry name" value="SsrA-bd_prot"/>
</dbReference>
<evidence type="ECO:0000313" key="5">
    <source>
        <dbReference type="Proteomes" id="UP000178404"/>
    </source>
</evidence>
<dbReference type="GO" id="GO:0005829">
    <property type="term" value="C:cytosol"/>
    <property type="evidence" value="ECO:0007669"/>
    <property type="project" value="TreeGrafter"/>
</dbReference>
<keyword evidence="1 3" id="KW-0963">Cytoplasm</keyword>
<dbReference type="PANTHER" id="PTHR30308:SF2">
    <property type="entry name" value="SSRA-BINDING PROTEIN"/>
    <property type="match status" value="1"/>
</dbReference>
<dbReference type="GO" id="GO:0070929">
    <property type="term" value="P:trans-translation"/>
    <property type="evidence" value="ECO:0007669"/>
    <property type="project" value="UniProtKB-UniRule"/>
</dbReference>
<evidence type="ECO:0000256" key="1">
    <source>
        <dbReference type="ARBA" id="ARBA00022490"/>
    </source>
</evidence>